<comment type="subcellular location">
    <subcellularLocation>
        <location evidence="1">Virion</location>
    </subcellularLocation>
</comment>
<evidence type="ECO:0000256" key="1">
    <source>
        <dbReference type="ARBA" id="ARBA00004328"/>
    </source>
</evidence>
<dbReference type="Gene3D" id="2.160.20.10">
    <property type="entry name" value="Single-stranded right-handed beta-helix, Pectin lyase-like"/>
    <property type="match status" value="1"/>
</dbReference>
<protein>
    <submittedName>
        <fullName evidence="4">Tailspike protein</fullName>
    </submittedName>
</protein>
<evidence type="ECO:0000256" key="3">
    <source>
        <dbReference type="SAM" id="Coils"/>
    </source>
</evidence>
<sequence>MNTLRSFTETVVTAPTDTFPISFEFDEKYDVVHVYVDGKVAEDEGYNVTLVNPVTLKLTPAVPEGVVRIERETDIDKMRYIFDAGALFIDQNVDADFKQLVHSQQEVRDGFIKLRGDVLPLVAGLEEALQQAKEASDAAQEAADAAEAAANTASTNLQGTIFTVDSMADLSTLDVWSDRTVYVRNVGVLVWDGVEWKPTTHYVTPEMFGAVGDGVTDDLLAWQTMLDTKPHLVHCNPNATYYVSAKVYSKAGVVIEGNGATYVGPKPITSVDMVTSSIVGAHSKDTTIVTVADGSLFSAGDRVMVYFGQDNSDAWYNANQRNPDALGITSQITNILSVSGNTLTLSAGLDSDVVTGYTSRVQIIYDYKTVIKHLNIGLTGTYYDNRNACGVQHYHCHFYQAGNAPDETTYRDQTSFNTIFGMCTFDERLKVMYGYGSYAGLTIDCEFKDGVAHDGVWITYAGPVHCHSVRNRFYRNNSGIYSSTVAGVYIGAKSRYCHSIDDYVDGLAIGFRVMFGAMDCQVIRFIAQHTKSTYHAILTNVQRIKVIGGYFSSGQFRTLDVDDFELTGNTFKTSYRGVGVPPLVVDLNRASPTVPAKNYVIKDNVIDGELRTWVAVDKFEITGNTAALFNSVTSAQSFNVKVHNNTFGWLRLYNYVASVVGNKIDYSLLDATAYPKSQALELYGNTWLTEFSDNHIVHPSLGVEKTGGGFNVIALGENMVKAPVQYSIATSENVPPTNGTYVTNNISVGFKARLGGYGVTTKAYWVWSGSAWVLDSDYGRKYTYNLSFNPVANGVFTASPRTITGIAVDDNVIIDSPSVTPNIGQYFAKVTAPNTLSIYYKDYSGLSTTVSHTVYLTILK</sequence>
<accession>A0AAE8XM00</accession>
<feature type="coiled-coil region" evidence="3">
    <location>
        <begin position="122"/>
        <end position="149"/>
    </location>
</feature>
<gene>
    <name evidence="4" type="ORF">APK20_52</name>
</gene>
<name>A0AAE8XM00_9CAUD</name>
<dbReference type="GO" id="GO:0098996">
    <property type="term" value="P:symbiont entry into host cell via disruption of host cell glycocalyx"/>
    <property type="evidence" value="ECO:0007669"/>
    <property type="project" value="UniProtKB-ARBA"/>
</dbReference>
<dbReference type="GO" id="GO:0044423">
    <property type="term" value="C:virion component"/>
    <property type="evidence" value="ECO:0007669"/>
    <property type="project" value="UniProtKB-KW"/>
</dbReference>
<evidence type="ECO:0000313" key="5">
    <source>
        <dbReference type="Proteomes" id="UP000828263"/>
    </source>
</evidence>
<keyword evidence="2" id="KW-0946">Virion</keyword>
<dbReference type="InterPro" id="IPR012334">
    <property type="entry name" value="Pectin_lyas_fold"/>
</dbReference>
<proteinExistence type="predicted"/>
<evidence type="ECO:0000313" key="4">
    <source>
        <dbReference type="EMBL" id="UAW10085.1"/>
    </source>
</evidence>
<keyword evidence="5" id="KW-1185">Reference proteome</keyword>
<organism evidence="4 5">
    <name type="scientific">Acinetobacter phage APK20</name>
    <dbReference type="NCBI Taxonomy" id="2873375"/>
    <lineage>
        <taxon>Viruses</taxon>
        <taxon>Duplodnaviria</taxon>
        <taxon>Heunggongvirae</taxon>
        <taxon>Uroviricota</taxon>
        <taxon>Caudoviricetes</taxon>
        <taxon>Autographivirales</taxon>
        <taxon>Autoscriptoviridae</taxon>
        <taxon>Beijerinckvirinae</taxon>
        <taxon>Friunavirus</taxon>
        <taxon>Friunavirus APK20</taxon>
    </lineage>
</organism>
<dbReference type="EMBL" id="MZ936316">
    <property type="protein sequence ID" value="UAW10085.1"/>
    <property type="molecule type" value="Genomic_DNA"/>
</dbReference>
<dbReference type="Proteomes" id="UP000828263">
    <property type="component" value="Segment"/>
</dbReference>
<reference evidence="4 5" key="1">
    <citation type="submission" date="2021-08" db="EMBL/GenBank/DDBJ databases">
        <authorList>
            <person name="Shneider M.M."/>
            <person name="Timoshina O.Y."/>
            <person name="Popova A.V."/>
            <person name="Mikhailova Y.V."/>
            <person name="Yanushevich Y.G."/>
            <person name="Shelenkov A.A."/>
            <person name="Miroshnikov K.A."/>
        </authorList>
    </citation>
    <scope>NUCLEOTIDE SEQUENCE [LARGE SCALE GENOMIC DNA]</scope>
</reference>
<evidence type="ECO:0000256" key="2">
    <source>
        <dbReference type="ARBA" id="ARBA00022844"/>
    </source>
</evidence>
<keyword evidence="3" id="KW-0175">Coiled coil</keyword>